<dbReference type="Proteomes" id="UP000814140">
    <property type="component" value="Unassembled WGS sequence"/>
</dbReference>
<gene>
    <name evidence="1" type="ORF">BV25DRAFT_1371441</name>
</gene>
<evidence type="ECO:0000313" key="1">
    <source>
        <dbReference type="EMBL" id="KAI0057607.1"/>
    </source>
</evidence>
<evidence type="ECO:0000313" key="2">
    <source>
        <dbReference type="Proteomes" id="UP000814140"/>
    </source>
</evidence>
<keyword evidence="2" id="KW-1185">Reference proteome</keyword>
<sequence>MGAYVARRRTSLDSAFVSESSSLTSTMRDAIPFDVWVAILSVLDDRPSLSSCARVSRTFWDAATRSLYKSITVMHIDRGNDIRGNRAFAALKAHPHLRAHVRGITHSVMDTTLWKPFMESEYDDGVSTDELPWTTFIPLLPNLTSYSLSGVFSLSLGLIDVIVGALSLSPRLTHVKWIFEILPANLMIVMRLTHVREISIDRPNASALLDLGVWVSTRPSIEALHIYSQCTLS</sequence>
<name>A0ACB8SMY5_9AGAM</name>
<dbReference type="EMBL" id="MU277245">
    <property type="protein sequence ID" value="KAI0057607.1"/>
    <property type="molecule type" value="Genomic_DNA"/>
</dbReference>
<reference evidence="1" key="2">
    <citation type="journal article" date="2022" name="New Phytol.">
        <title>Evolutionary transition to the ectomycorrhizal habit in the genomes of a hyperdiverse lineage of mushroom-forming fungi.</title>
        <authorList>
            <person name="Looney B."/>
            <person name="Miyauchi S."/>
            <person name="Morin E."/>
            <person name="Drula E."/>
            <person name="Courty P.E."/>
            <person name="Kohler A."/>
            <person name="Kuo A."/>
            <person name="LaButti K."/>
            <person name="Pangilinan J."/>
            <person name="Lipzen A."/>
            <person name="Riley R."/>
            <person name="Andreopoulos W."/>
            <person name="He G."/>
            <person name="Johnson J."/>
            <person name="Nolan M."/>
            <person name="Tritt A."/>
            <person name="Barry K.W."/>
            <person name="Grigoriev I.V."/>
            <person name="Nagy L.G."/>
            <person name="Hibbett D."/>
            <person name="Henrissat B."/>
            <person name="Matheny P.B."/>
            <person name="Labbe J."/>
            <person name="Martin F.M."/>
        </authorList>
    </citation>
    <scope>NUCLEOTIDE SEQUENCE</scope>
    <source>
        <strain evidence="1">HHB10654</strain>
    </source>
</reference>
<comment type="caution">
    <text evidence="1">The sequence shown here is derived from an EMBL/GenBank/DDBJ whole genome shotgun (WGS) entry which is preliminary data.</text>
</comment>
<accession>A0ACB8SMY5</accession>
<protein>
    <submittedName>
        <fullName evidence="1">Uncharacterized protein</fullName>
    </submittedName>
</protein>
<proteinExistence type="predicted"/>
<organism evidence="1 2">
    <name type="scientific">Artomyces pyxidatus</name>
    <dbReference type="NCBI Taxonomy" id="48021"/>
    <lineage>
        <taxon>Eukaryota</taxon>
        <taxon>Fungi</taxon>
        <taxon>Dikarya</taxon>
        <taxon>Basidiomycota</taxon>
        <taxon>Agaricomycotina</taxon>
        <taxon>Agaricomycetes</taxon>
        <taxon>Russulales</taxon>
        <taxon>Auriscalpiaceae</taxon>
        <taxon>Artomyces</taxon>
    </lineage>
</organism>
<reference evidence="1" key="1">
    <citation type="submission" date="2021-03" db="EMBL/GenBank/DDBJ databases">
        <authorList>
            <consortium name="DOE Joint Genome Institute"/>
            <person name="Ahrendt S."/>
            <person name="Looney B.P."/>
            <person name="Miyauchi S."/>
            <person name="Morin E."/>
            <person name="Drula E."/>
            <person name="Courty P.E."/>
            <person name="Chicoki N."/>
            <person name="Fauchery L."/>
            <person name="Kohler A."/>
            <person name="Kuo A."/>
            <person name="Labutti K."/>
            <person name="Pangilinan J."/>
            <person name="Lipzen A."/>
            <person name="Riley R."/>
            <person name="Andreopoulos W."/>
            <person name="He G."/>
            <person name="Johnson J."/>
            <person name="Barry K.W."/>
            <person name="Grigoriev I.V."/>
            <person name="Nagy L."/>
            <person name="Hibbett D."/>
            <person name="Henrissat B."/>
            <person name="Matheny P.B."/>
            <person name="Labbe J."/>
            <person name="Martin F."/>
        </authorList>
    </citation>
    <scope>NUCLEOTIDE SEQUENCE</scope>
    <source>
        <strain evidence="1">HHB10654</strain>
    </source>
</reference>